<dbReference type="RefSeq" id="WP_014932593.1">
    <property type="nucleotide sequence ID" value="NC_018604.1"/>
</dbReference>
<accession>K0JH10</accession>
<evidence type="ECO:0000256" key="2">
    <source>
        <dbReference type="ARBA" id="ARBA00022679"/>
    </source>
</evidence>
<dbReference type="Pfam" id="PF00145">
    <property type="entry name" value="DNA_methylase"/>
    <property type="match status" value="1"/>
</dbReference>
<dbReference type="Gene3D" id="3.90.120.10">
    <property type="entry name" value="DNA Methylase, subunit A, domain 2"/>
    <property type="match status" value="1"/>
</dbReference>
<dbReference type="PANTHER" id="PTHR46098:SF1">
    <property type="entry name" value="TRNA (CYTOSINE(38)-C(5))-METHYLTRANSFERASE"/>
    <property type="match status" value="1"/>
</dbReference>
<evidence type="ECO:0000256" key="7">
    <source>
        <dbReference type="RuleBase" id="RU000416"/>
    </source>
</evidence>
<name>K0JH10_BRAPL</name>
<dbReference type="PANTHER" id="PTHR46098">
    <property type="entry name" value="TRNA (CYTOSINE(38)-C(5))-METHYLTRANSFERASE"/>
    <property type="match status" value="1"/>
</dbReference>
<evidence type="ECO:0000256" key="5">
    <source>
        <dbReference type="ARBA" id="ARBA00047422"/>
    </source>
</evidence>
<dbReference type="GO" id="GO:0009307">
    <property type="term" value="P:DNA restriction-modification system"/>
    <property type="evidence" value="ECO:0007669"/>
    <property type="project" value="UniProtKB-KW"/>
</dbReference>
<keyword evidence="4" id="KW-0680">Restriction system</keyword>
<keyword evidence="1 6" id="KW-0489">Methyltransferase</keyword>
<dbReference type="PROSITE" id="PS00094">
    <property type="entry name" value="C5_MTASE_1"/>
    <property type="match status" value="1"/>
</dbReference>
<evidence type="ECO:0000256" key="6">
    <source>
        <dbReference type="PROSITE-ProRule" id="PRU01016"/>
    </source>
</evidence>
<dbReference type="EMBL" id="HE793032">
    <property type="protein sequence ID" value="CCG56172.1"/>
    <property type="molecule type" value="Genomic_DNA"/>
</dbReference>
<evidence type="ECO:0000256" key="4">
    <source>
        <dbReference type="ARBA" id="ARBA00022747"/>
    </source>
</evidence>
<dbReference type="GO" id="GO:0032259">
    <property type="term" value="P:methylation"/>
    <property type="evidence" value="ECO:0007669"/>
    <property type="project" value="UniProtKB-KW"/>
</dbReference>
<evidence type="ECO:0000256" key="8">
    <source>
        <dbReference type="RuleBase" id="RU000417"/>
    </source>
</evidence>
<dbReference type="Gene3D" id="3.40.50.150">
    <property type="entry name" value="Vaccinia Virus protein VP39"/>
    <property type="match status" value="1"/>
</dbReference>
<dbReference type="PATRIC" id="fig|1161918.5.peg.2578"/>
<reference evidence="9 10" key="1">
    <citation type="journal article" date="2012" name="BMC Genomics">
        <title>Comparative genomics of Brachyspira pilosicoli strains: genome rearrangements, reductions and correlation of genetic compliment with phenotypic diversity.</title>
        <authorList>
            <person name="Mappley L.J."/>
            <person name="Black M.L."/>
            <person name="Abuoun M."/>
            <person name="Darby A.C."/>
            <person name="Woodward M.J."/>
            <person name="Parkhill J."/>
            <person name="Turner A.K."/>
            <person name="Bellgard M.I."/>
            <person name="La T."/>
            <person name="Phillips N.D."/>
            <person name="La Ragione R.M."/>
            <person name="Hampson D.J."/>
        </authorList>
    </citation>
    <scope>NUCLEOTIDE SEQUENCE [LARGE SCALE GENOMIC DNA]</scope>
    <source>
        <strain evidence="9">WesB</strain>
    </source>
</reference>
<dbReference type="KEGG" id="bpw:WESB_0702"/>
<gene>
    <name evidence="9" type="ORF">WESB_0702</name>
</gene>
<dbReference type="SUPFAM" id="SSF53335">
    <property type="entry name" value="S-adenosyl-L-methionine-dependent methyltransferases"/>
    <property type="match status" value="1"/>
</dbReference>
<dbReference type="InterPro" id="IPR029063">
    <property type="entry name" value="SAM-dependent_MTases_sf"/>
</dbReference>
<organism evidence="9 10">
    <name type="scientific">Brachyspira pilosicoli WesB</name>
    <dbReference type="NCBI Taxonomy" id="1161918"/>
    <lineage>
        <taxon>Bacteria</taxon>
        <taxon>Pseudomonadati</taxon>
        <taxon>Spirochaetota</taxon>
        <taxon>Spirochaetia</taxon>
        <taxon>Brachyspirales</taxon>
        <taxon>Brachyspiraceae</taxon>
        <taxon>Brachyspira</taxon>
    </lineage>
</organism>
<evidence type="ECO:0000256" key="3">
    <source>
        <dbReference type="ARBA" id="ARBA00022691"/>
    </source>
</evidence>
<dbReference type="HOGENOM" id="CLU_006958_0_2_12"/>
<dbReference type="EC" id="2.1.1.37" evidence="8"/>
<dbReference type="Proteomes" id="UP000003759">
    <property type="component" value="Chromosome"/>
</dbReference>
<proteinExistence type="inferred from homology"/>
<dbReference type="NCBIfam" id="TIGR00675">
    <property type="entry name" value="dcm"/>
    <property type="match status" value="1"/>
</dbReference>
<comment type="catalytic activity">
    <reaction evidence="5 8">
        <text>a 2'-deoxycytidine in DNA + S-adenosyl-L-methionine = a 5-methyl-2'-deoxycytidine in DNA + S-adenosyl-L-homocysteine + H(+)</text>
        <dbReference type="Rhea" id="RHEA:13681"/>
        <dbReference type="Rhea" id="RHEA-COMP:11369"/>
        <dbReference type="Rhea" id="RHEA-COMP:11370"/>
        <dbReference type="ChEBI" id="CHEBI:15378"/>
        <dbReference type="ChEBI" id="CHEBI:57856"/>
        <dbReference type="ChEBI" id="CHEBI:59789"/>
        <dbReference type="ChEBI" id="CHEBI:85452"/>
        <dbReference type="ChEBI" id="CHEBI:85454"/>
        <dbReference type="EC" id="2.1.1.37"/>
    </reaction>
</comment>
<dbReference type="PRINTS" id="PR00105">
    <property type="entry name" value="C5METTRFRASE"/>
</dbReference>
<dbReference type="InterPro" id="IPR050750">
    <property type="entry name" value="C5-MTase"/>
</dbReference>
<dbReference type="GO" id="GO:0003886">
    <property type="term" value="F:DNA (cytosine-5-)-methyltransferase activity"/>
    <property type="evidence" value="ECO:0007669"/>
    <property type="project" value="UniProtKB-EC"/>
</dbReference>
<dbReference type="PROSITE" id="PS51679">
    <property type="entry name" value="SAM_MT_C5"/>
    <property type="match status" value="1"/>
</dbReference>
<keyword evidence="3 6" id="KW-0949">S-adenosyl-L-methionine</keyword>
<comment type="similarity">
    <text evidence="6 7">Belongs to the class I-like SAM-binding methyltransferase superfamily. C5-methyltransferase family.</text>
</comment>
<evidence type="ECO:0000313" key="9">
    <source>
        <dbReference type="EMBL" id="CCG56172.1"/>
    </source>
</evidence>
<feature type="active site" evidence="6">
    <location>
        <position position="70"/>
    </location>
</feature>
<evidence type="ECO:0000313" key="10">
    <source>
        <dbReference type="Proteomes" id="UP000003759"/>
    </source>
</evidence>
<dbReference type="InterPro" id="IPR001525">
    <property type="entry name" value="C5_MeTfrase"/>
</dbReference>
<dbReference type="OrthoDB" id="9813719at2"/>
<dbReference type="InterPro" id="IPR018117">
    <property type="entry name" value="C5_DNA_meth_AS"/>
</dbReference>
<dbReference type="AlphaFoldDB" id="K0JH10"/>
<protein>
    <recommendedName>
        <fullName evidence="8">Cytosine-specific methyltransferase</fullName>
        <ecNumber evidence="8">2.1.1.37</ecNumber>
    </recommendedName>
</protein>
<evidence type="ECO:0000256" key="1">
    <source>
        <dbReference type="ARBA" id="ARBA00022603"/>
    </source>
</evidence>
<dbReference type="REBASE" id="53414">
    <property type="entry name" value="M.BpiWesBORF702P"/>
</dbReference>
<keyword evidence="2 6" id="KW-0808">Transferase</keyword>
<sequence length="417" mass="48461">MKFIDLFAGIGGFHLALNKLGYECVFASEIDTILQDTYNKNFGIIPYGDISNISLKDIPKHDILCSGFPCQPFSKAGERKETEDARGLLLNYVEKIILNHKPSFFILENVERFGKSKLKKDFTNKVESLYNIQYVIVSPDQLGIPQHRPRIFIIGQKITNSIIKDINKLQYKKVKKNIYKIKYHNIKYVEESKLSILKLWQNIINELPKDENIYSPLWSTEYMATYPFMDKATINYSSSELNNYNGIYGASLKDLTKNEQINLLPKYARTNSEKFPNWKIRFIKNSRNYCLKNNKVFSKYINELSKLSLSHQKLEWNIKNNDSRNLHDYIIQFRPSGIRVSKKDRFPSLVSINLTQIPIVSSDGNNFRYITTEEALALQSFPNNFILPEDYSKAFKALGNAVNVDIVYQIMKYITKN</sequence>